<proteinExistence type="predicted"/>
<organism evidence="1 2">
    <name type="scientific">Intoshia linei</name>
    <dbReference type="NCBI Taxonomy" id="1819745"/>
    <lineage>
        <taxon>Eukaryota</taxon>
        <taxon>Metazoa</taxon>
        <taxon>Spiralia</taxon>
        <taxon>Lophotrochozoa</taxon>
        <taxon>Mesozoa</taxon>
        <taxon>Orthonectida</taxon>
        <taxon>Rhopaluridae</taxon>
        <taxon>Intoshia</taxon>
    </lineage>
</organism>
<evidence type="ECO:0000313" key="2">
    <source>
        <dbReference type="Proteomes" id="UP000078046"/>
    </source>
</evidence>
<protein>
    <submittedName>
        <fullName evidence="1">Uncharacterized protein</fullName>
    </submittedName>
</protein>
<dbReference type="GO" id="GO:0008374">
    <property type="term" value="F:O-acyltransferase activity"/>
    <property type="evidence" value="ECO:0007669"/>
    <property type="project" value="InterPro"/>
</dbReference>
<name>A0A177ASK8_9BILA</name>
<evidence type="ECO:0000313" key="1">
    <source>
        <dbReference type="EMBL" id="OAF64986.1"/>
    </source>
</evidence>
<sequence>MVSISTPWTGTAKVYQGLLLGDNVGIVYTKSLDWRKLERTYNSVISLSPSAPKWSSKTPIILTKLKNYTVDDADEFMTSLNVPNMSLRWNAVKGFIQNLTIPAVPTLCIYGGGKKLQVLSTTAKQIIQTVHQKLYTKLAIRAQFRQYDNEGHVEILKNEKMIKFIHSYMNLQFTRKQKVQKKNVNFNRYNQTYENHSNTDHEAGMNKFKQDLKKIKQTSYEMNQILNQNKGKQIYIFKKKSKNVSNKVNKNDDKINVVSNDIKITSEIDSSTRSASASSKESLKYNYDGSLCTRYVHRPKEKESKDYNNDKNYFT</sequence>
<keyword evidence="2" id="KW-1185">Reference proteome</keyword>
<dbReference type="EMBL" id="LWCA01001507">
    <property type="protein sequence ID" value="OAF64986.1"/>
    <property type="molecule type" value="Genomic_DNA"/>
</dbReference>
<dbReference type="Pfam" id="PF02450">
    <property type="entry name" value="LCAT"/>
    <property type="match status" value="1"/>
</dbReference>
<dbReference type="AlphaFoldDB" id="A0A177ASK8"/>
<reference evidence="1 2" key="1">
    <citation type="submission" date="2016-04" db="EMBL/GenBank/DDBJ databases">
        <title>The genome of Intoshia linei affirms orthonectids as highly simplified spiralians.</title>
        <authorList>
            <person name="Mikhailov K.V."/>
            <person name="Slusarev G.S."/>
            <person name="Nikitin M.A."/>
            <person name="Logacheva M.D."/>
            <person name="Penin A."/>
            <person name="Aleoshin V."/>
            <person name="Panchin Y.V."/>
        </authorList>
    </citation>
    <scope>NUCLEOTIDE SEQUENCE [LARGE SCALE GENOMIC DNA]</scope>
    <source>
        <strain evidence="1">Intl2013</strain>
        <tissue evidence="1">Whole animal</tissue>
    </source>
</reference>
<gene>
    <name evidence="1" type="ORF">A3Q56_07274</name>
</gene>
<dbReference type="Proteomes" id="UP000078046">
    <property type="component" value="Unassembled WGS sequence"/>
</dbReference>
<dbReference type="InterPro" id="IPR003386">
    <property type="entry name" value="LACT/PDAT_acylTrfase"/>
</dbReference>
<dbReference type="GO" id="GO:0006629">
    <property type="term" value="P:lipid metabolic process"/>
    <property type="evidence" value="ECO:0007669"/>
    <property type="project" value="InterPro"/>
</dbReference>
<accession>A0A177ASK8</accession>
<comment type="caution">
    <text evidence="1">The sequence shown here is derived from an EMBL/GenBank/DDBJ whole genome shotgun (WGS) entry which is preliminary data.</text>
</comment>